<gene>
    <name evidence="1" type="ORF">AWB79_01501</name>
</gene>
<evidence type="ECO:0000313" key="1">
    <source>
        <dbReference type="EMBL" id="SAK49940.1"/>
    </source>
</evidence>
<organism evidence="1 2">
    <name type="scientific">Caballeronia hypogeia</name>
    <dbReference type="NCBI Taxonomy" id="1777140"/>
    <lineage>
        <taxon>Bacteria</taxon>
        <taxon>Pseudomonadati</taxon>
        <taxon>Pseudomonadota</taxon>
        <taxon>Betaproteobacteria</taxon>
        <taxon>Burkholderiales</taxon>
        <taxon>Burkholderiaceae</taxon>
        <taxon>Caballeronia</taxon>
    </lineage>
</organism>
<dbReference type="Proteomes" id="UP000054851">
    <property type="component" value="Unassembled WGS sequence"/>
</dbReference>
<sequence>MKFFNQLANREFLIFVAIVASAVTLHVRQRVSTDQPAASSGANNGRICESPVASATKAELLPASLPAALPADCMRATTRQARDHALWV</sequence>
<keyword evidence="2" id="KW-1185">Reference proteome</keyword>
<proteinExistence type="predicted"/>
<dbReference type="AlphaFoldDB" id="A0A157ZWR3"/>
<name>A0A157ZWR3_9BURK</name>
<evidence type="ECO:0000313" key="2">
    <source>
        <dbReference type="Proteomes" id="UP000054851"/>
    </source>
</evidence>
<comment type="caution">
    <text evidence="1">The sequence shown here is derived from an EMBL/GenBank/DDBJ whole genome shotgun (WGS) entry which is preliminary data.</text>
</comment>
<dbReference type="EMBL" id="FCOA02000003">
    <property type="protein sequence ID" value="SAK49940.1"/>
    <property type="molecule type" value="Genomic_DNA"/>
</dbReference>
<protein>
    <submittedName>
        <fullName evidence="1">Uncharacterized protein</fullName>
    </submittedName>
</protein>
<reference evidence="1" key="1">
    <citation type="submission" date="2016-01" db="EMBL/GenBank/DDBJ databases">
        <authorList>
            <person name="Peeters C."/>
        </authorList>
    </citation>
    <scope>NUCLEOTIDE SEQUENCE</scope>
    <source>
        <strain evidence="1">LMG 29322</strain>
    </source>
</reference>
<accession>A0A157ZWR3</accession>